<keyword evidence="1 4" id="KW-0812">Transmembrane</keyword>
<sequence length="397" mass="42475">MFHVKQSKAAAVPLPLLAIALILLAVNMRAPIVMLGSLAPILKGTLGLTDGMIGWLGALPMPAFAIGSLLSPYLARRLGLEQSLILMVGLLSLALGVRVLGDAGLFFVGTGVMALAIGFMNTLGAPLIKKHAPNHIALMTGLLSLCMSLFAGGVAWAVLPMTQAFGWQIGMGSWAVVGVMTLIIWLMIAKRSKSNSTVTSQGKSNFNPWADINAWALAAFMGIQSLLFYGMAAFLPMIGAAKGLPLHRATELALTFQIAAPFTIIALTYLIKRGAPVRVTAVVAAILDAVGVAGLIYMPEYLHLWSLLMGLGAASIFTLSLMMFSLRTHDAETARDVSGMVQAVGYTIAFFGPVLLGKLFEIYQDWHMPLMTFLALMVANIYLAWFATHPYMFESKS</sequence>
<dbReference type="Pfam" id="PF07690">
    <property type="entry name" value="MFS_1"/>
    <property type="match status" value="1"/>
</dbReference>
<feature type="transmembrane region" description="Helical" evidence="4">
    <location>
        <begin position="165"/>
        <end position="188"/>
    </location>
</feature>
<dbReference type="GO" id="GO:0022857">
    <property type="term" value="F:transmembrane transporter activity"/>
    <property type="evidence" value="ECO:0007669"/>
    <property type="project" value="InterPro"/>
</dbReference>
<dbReference type="PANTHER" id="PTHR23523:SF2">
    <property type="entry name" value="2-NITROIMIDAZOLE TRANSPORTER"/>
    <property type="match status" value="1"/>
</dbReference>
<feature type="transmembrane region" description="Helical" evidence="4">
    <location>
        <begin position="252"/>
        <end position="271"/>
    </location>
</feature>
<dbReference type="InterPro" id="IPR011701">
    <property type="entry name" value="MFS"/>
</dbReference>
<feature type="transmembrane region" description="Helical" evidence="4">
    <location>
        <begin position="209"/>
        <end position="232"/>
    </location>
</feature>
<evidence type="ECO:0000256" key="1">
    <source>
        <dbReference type="ARBA" id="ARBA00022692"/>
    </source>
</evidence>
<evidence type="ECO:0000256" key="2">
    <source>
        <dbReference type="ARBA" id="ARBA00022989"/>
    </source>
</evidence>
<protein>
    <recommendedName>
        <fullName evidence="7">MFS transporter</fullName>
    </recommendedName>
</protein>
<feature type="transmembrane region" description="Helical" evidence="4">
    <location>
        <begin position="304"/>
        <end position="325"/>
    </location>
</feature>
<feature type="transmembrane region" description="Helical" evidence="4">
    <location>
        <begin position="83"/>
        <end position="100"/>
    </location>
</feature>
<feature type="transmembrane region" description="Helical" evidence="4">
    <location>
        <begin position="337"/>
        <end position="356"/>
    </location>
</feature>
<organism evidence="5 6">
    <name type="scientific">Moraxella bovoculi</name>
    <dbReference type="NCBI Taxonomy" id="386891"/>
    <lineage>
        <taxon>Bacteria</taxon>
        <taxon>Pseudomonadati</taxon>
        <taxon>Pseudomonadota</taxon>
        <taxon>Gammaproteobacteria</taxon>
        <taxon>Moraxellales</taxon>
        <taxon>Moraxellaceae</taxon>
        <taxon>Moraxella</taxon>
    </lineage>
</organism>
<evidence type="ECO:0000256" key="4">
    <source>
        <dbReference type="SAM" id="Phobius"/>
    </source>
</evidence>
<accession>A0AAC8PZ27</accession>
<feature type="transmembrane region" description="Helical" evidence="4">
    <location>
        <begin position="368"/>
        <end position="387"/>
    </location>
</feature>
<reference evidence="5 6" key="1">
    <citation type="submission" date="2015-05" db="EMBL/GenBank/DDBJ databases">
        <authorList>
            <person name="Dickey A."/>
            <person name="Clawson M."/>
            <person name="Bono J."/>
            <person name="Loy J.D."/>
        </authorList>
    </citation>
    <scope>NUCLEOTIDE SEQUENCE [LARGE SCALE GENOMIC DNA]</scope>
    <source>
        <strain evidence="5 6">22581</strain>
    </source>
</reference>
<proteinExistence type="predicted"/>
<dbReference type="SUPFAM" id="SSF103473">
    <property type="entry name" value="MFS general substrate transporter"/>
    <property type="match status" value="1"/>
</dbReference>
<dbReference type="Proteomes" id="UP000077465">
    <property type="component" value="Chromosome"/>
</dbReference>
<keyword evidence="2 4" id="KW-1133">Transmembrane helix</keyword>
<evidence type="ECO:0000256" key="3">
    <source>
        <dbReference type="ARBA" id="ARBA00023136"/>
    </source>
</evidence>
<gene>
    <name evidence="5" type="ORF">AAX06_11320</name>
</gene>
<evidence type="ECO:0000313" key="6">
    <source>
        <dbReference type="Proteomes" id="UP000077465"/>
    </source>
</evidence>
<evidence type="ECO:0008006" key="7">
    <source>
        <dbReference type="Google" id="ProtNLM"/>
    </source>
</evidence>
<name>A0AAC8PZ27_9GAMM</name>
<dbReference type="InterPro" id="IPR036259">
    <property type="entry name" value="MFS_trans_sf"/>
</dbReference>
<feature type="transmembrane region" description="Helical" evidence="4">
    <location>
        <begin position="278"/>
        <end position="298"/>
    </location>
</feature>
<dbReference type="AlphaFoldDB" id="A0AAC8PZ27"/>
<keyword evidence="3 4" id="KW-0472">Membrane</keyword>
<feature type="transmembrane region" description="Helical" evidence="4">
    <location>
        <begin position="136"/>
        <end position="159"/>
    </location>
</feature>
<dbReference type="InterPro" id="IPR052524">
    <property type="entry name" value="MFS_Cyanate_Porter"/>
</dbReference>
<dbReference type="EMBL" id="CP011376">
    <property type="protein sequence ID" value="AKG08624.1"/>
    <property type="molecule type" value="Genomic_DNA"/>
</dbReference>
<evidence type="ECO:0000313" key="5">
    <source>
        <dbReference type="EMBL" id="AKG08624.1"/>
    </source>
</evidence>
<dbReference type="Gene3D" id="1.20.1250.20">
    <property type="entry name" value="MFS general substrate transporter like domains"/>
    <property type="match status" value="2"/>
</dbReference>
<dbReference type="PANTHER" id="PTHR23523">
    <property type="match status" value="1"/>
</dbReference>
<feature type="transmembrane region" description="Helical" evidence="4">
    <location>
        <begin position="53"/>
        <end position="71"/>
    </location>
</feature>
<feature type="transmembrane region" description="Helical" evidence="4">
    <location>
        <begin position="106"/>
        <end position="124"/>
    </location>
</feature>